<dbReference type="AlphaFoldDB" id="A0A1V4SN74"/>
<dbReference type="SMART" id="SM00886">
    <property type="entry name" value="Dabb"/>
    <property type="match status" value="1"/>
</dbReference>
<dbReference type="OrthoDB" id="9808130at2"/>
<dbReference type="Pfam" id="PF07876">
    <property type="entry name" value="Dabb"/>
    <property type="match status" value="1"/>
</dbReference>
<organism evidence="2 3">
    <name type="scientific">Clostridium thermobutyricum DSM 4928</name>
    <dbReference type="NCBI Taxonomy" id="1121339"/>
    <lineage>
        <taxon>Bacteria</taxon>
        <taxon>Bacillati</taxon>
        <taxon>Bacillota</taxon>
        <taxon>Clostridia</taxon>
        <taxon>Eubacteriales</taxon>
        <taxon>Clostridiaceae</taxon>
        <taxon>Clostridium</taxon>
    </lineage>
</organism>
<comment type="caution">
    <text evidence="2">The sequence shown here is derived from an EMBL/GenBank/DDBJ whole genome shotgun (WGS) entry which is preliminary data.</text>
</comment>
<name>A0A1V4SN74_9CLOT</name>
<feature type="domain" description="Stress-response A/B barrel" evidence="1">
    <location>
        <begin position="2"/>
        <end position="94"/>
    </location>
</feature>
<dbReference type="SUPFAM" id="SSF54909">
    <property type="entry name" value="Dimeric alpha+beta barrel"/>
    <property type="match status" value="1"/>
</dbReference>
<dbReference type="PROSITE" id="PS51502">
    <property type="entry name" value="S_R_A_B_BARREL"/>
    <property type="match status" value="1"/>
</dbReference>
<dbReference type="InterPro" id="IPR013097">
    <property type="entry name" value="Dabb"/>
</dbReference>
<reference evidence="2 3" key="1">
    <citation type="submission" date="2016-02" db="EMBL/GenBank/DDBJ databases">
        <title>Genome sequence of Clostridium thermobutyricum DSM 4928.</title>
        <authorList>
            <person name="Poehlein A."/>
            <person name="Daniel R."/>
        </authorList>
    </citation>
    <scope>NUCLEOTIDE SEQUENCE [LARGE SCALE GENOMIC DNA]</scope>
    <source>
        <strain evidence="2 3">DSM 4928</strain>
    </source>
</reference>
<dbReference type="PANTHER" id="PTHR37832:SF1">
    <property type="entry name" value="STRESS-RESPONSE A_B BARREL DOMAIN-CONTAINING PROTEIN"/>
    <property type="match status" value="1"/>
</dbReference>
<dbReference type="Gene3D" id="3.30.70.100">
    <property type="match status" value="1"/>
</dbReference>
<dbReference type="RefSeq" id="WP_002597973.1">
    <property type="nucleotide sequence ID" value="NZ_LTAY01000103.1"/>
</dbReference>
<evidence type="ECO:0000313" key="3">
    <source>
        <dbReference type="Proteomes" id="UP000191448"/>
    </source>
</evidence>
<dbReference type="EMBL" id="LTAY01000103">
    <property type="protein sequence ID" value="OPX45322.1"/>
    <property type="molecule type" value="Genomic_DNA"/>
</dbReference>
<evidence type="ECO:0000313" key="2">
    <source>
        <dbReference type="EMBL" id="OPX45322.1"/>
    </source>
</evidence>
<dbReference type="Proteomes" id="UP000191448">
    <property type="component" value="Unassembled WGS sequence"/>
</dbReference>
<protein>
    <submittedName>
        <fullName evidence="2">Stress responsive A/B barrel domain protein</fullName>
    </submittedName>
</protein>
<accession>A0A1V4SN74</accession>
<dbReference type="InterPro" id="IPR011008">
    <property type="entry name" value="Dimeric_a/b-barrel"/>
</dbReference>
<sequence length="96" mass="11112">MIKHIVAWKLKEENKKENALKIKVALEDLKDFIPEIKHIEVGINLNNTSAAMDVVLYSEFDNMNDLNSYQVNPHHVKTSNFVKSVVTERKVVDYEV</sequence>
<evidence type="ECO:0000259" key="1">
    <source>
        <dbReference type="PROSITE" id="PS51502"/>
    </source>
</evidence>
<proteinExistence type="predicted"/>
<dbReference type="PANTHER" id="PTHR37832">
    <property type="entry name" value="BLL2683 PROTEIN"/>
    <property type="match status" value="1"/>
</dbReference>
<gene>
    <name evidence="2" type="ORF">CLTHE_30860</name>
</gene>